<keyword evidence="5" id="KW-0560">Oxidoreductase</keyword>
<evidence type="ECO:0000256" key="2">
    <source>
        <dbReference type="ARBA" id="ARBA00009347"/>
    </source>
</evidence>
<organism evidence="8 9">
    <name type="scientific">Rhodococcus opacus</name>
    <name type="common">Nocardia opaca</name>
    <dbReference type="NCBI Taxonomy" id="37919"/>
    <lineage>
        <taxon>Bacteria</taxon>
        <taxon>Bacillati</taxon>
        <taxon>Actinomycetota</taxon>
        <taxon>Actinomycetes</taxon>
        <taxon>Mycobacteriales</taxon>
        <taxon>Nocardiaceae</taxon>
        <taxon>Rhodococcus</taxon>
    </lineage>
</organism>
<evidence type="ECO:0000259" key="6">
    <source>
        <dbReference type="Pfam" id="PF00441"/>
    </source>
</evidence>
<evidence type="ECO:0000256" key="4">
    <source>
        <dbReference type="ARBA" id="ARBA00022827"/>
    </source>
</evidence>
<sequence length="359" mass="37625">MRWELSEEQEMFTEALDGWLGRFAAPANVRKWGESGDPAEFEQKFVEEGWFSAGLGEDIGGQGGGLLELALTAEALARYAAPSSAWTASVLAAPLLPADVAADVLAGGGFAAVAVDATRPFGLADSVRADEGGALTGRVATVLGAERAKLLVVPATGPDGTAALYLVRVDDPGVTVEQHRFLDPSRAAADVRFEGVTGRRLDIEAETALEDAGLRAAVLVAADSLGAMGRMLHLAVDYSKQRQQFGVAIGSFQAVKHAAAGILVSVEAGRSIAYYAAASVDLGLDDRAIHAAVAKAQVPRNAVQAADSALVMHGAIGYTWEHDLHLYYKRAKLNEKLFGGPGVWNERVARDLPLLPAAG</sequence>
<gene>
    <name evidence="8" type="ORF">EP51_28980</name>
</gene>
<dbReference type="eggNOG" id="COG1960">
    <property type="taxonomic scope" value="Bacteria"/>
</dbReference>
<dbReference type="InterPro" id="IPR046373">
    <property type="entry name" value="Acyl-CoA_Oxase/DH_mid-dom_sf"/>
</dbReference>
<dbReference type="Gene3D" id="1.20.140.10">
    <property type="entry name" value="Butyryl-CoA Dehydrogenase, subunit A, domain 3"/>
    <property type="match status" value="1"/>
</dbReference>
<dbReference type="SUPFAM" id="SSF56645">
    <property type="entry name" value="Acyl-CoA dehydrogenase NM domain-like"/>
    <property type="match status" value="1"/>
</dbReference>
<dbReference type="AlphaFoldDB" id="A0A076ET58"/>
<dbReference type="Gene3D" id="2.40.110.10">
    <property type="entry name" value="Butyryl-CoA Dehydrogenase, subunit A, domain 2"/>
    <property type="match status" value="1"/>
</dbReference>
<dbReference type="Pfam" id="PF02771">
    <property type="entry name" value="Acyl-CoA_dh_N"/>
    <property type="match status" value="1"/>
</dbReference>
<dbReference type="Gene3D" id="1.10.540.10">
    <property type="entry name" value="Acyl-CoA dehydrogenase/oxidase, N-terminal domain"/>
    <property type="match status" value="1"/>
</dbReference>
<dbReference type="EMBL" id="CP008947">
    <property type="protein sequence ID" value="AII08432.1"/>
    <property type="molecule type" value="Genomic_DNA"/>
</dbReference>
<protein>
    <submittedName>
        <fullName evidence="8">Acyl-CoA dehydrogenase</fullName>
    </submittedName>
</protein>
<keyword evidence="4" id="KW-0274">FAD</keyword>
<feature type="domain" description="Acyl-CoA dehydrogenase/oxidase C-terminal" evidence="6">
    <location>
        <begin position="218"/>
        <end position="349"/>
    </location>
</feature>
<dbReference type="CDD" id="cd00567">
    <property type="entry name" value="ACAD"/>
    <property type="match status" value="1"/>
</dbReference>
<proteinExistence type="inferred from homology"/>
<dbReference type="PANTHER" id="PTHR43884">
    <property type="entry name" value="ACYL-COA DEHYDROGENASE"/>
    <property type="match status" value="1"/>
</dbReference>
<dbReference type="InterPro" id="IPR009075">
    <property type="entry name" value="AcylCo_DH/oxidase_C"/>
</dbReference>
<evidence type="ECO:0000256" key="1">
    <source>
        <dbReference type="ARBA" id="ARBA00001974"/>
    </source>
</evidence>
<dbReference type="InterPro" id="IPR009100">
    <property type="entry name" value="AcylCoA_DH/oxidase_NM_dom_sf"/>
</dbReference>
<dbReference type="Pfam" id="PF00441">
    <property type="entry name" value="Acyl-CoA_dh_1"/>
    <property type="match status" value="1"/>
</dbReference>
<dbReference type="PANTHER" id="PTHR43884:SF20">
    <property type="entry name" value="ACYL-COA DEHYDROGENASE FADE28"/>
    <property type="match status" value="1"/>
</dbReference>
<name>A0A076ET58_RHOOP</name>
<dbReference type="GO" id="GO:0050660">
    <property type="term" value="F:flavin adenine dinucleotide binding"/>
    <property type="evidence" value="ECO:0007669"/>
    <property type="project" value="InterPro"/>
</dbReference>
<evidence type="ECO:0000259" key="7">
    <source>
        <dbReference type="Pfam" id="PF02771"/>
    </source>
</evidence>
<reference evidence="8 9" key="1">
    <citation type="submission" date="2014-07" db="EMBL/GenBank/DDBJ databases">
        <title>Genome Sequence of Rhodococcus opacus Strain R7, a Biodegrader of Mono- and Polycyclic Aromatic Hydrocarbons.</title>
        <authorList>
            <person name="Di Gennaro P."/>
            <person name="Zampolli J."/>
            <person name="Presti I."/>
            <person name="Cappelletti M."/>
            <person name="D'Ursi P."/>
            <person name="Orro A."/>
            <person name="Mezzelani A."/>
            <person name="Milanesi L."/>
        </authorList>
    </citation>
    <scope>NUCLEOTIDE SEQUENCE [LARGE SCALE GENOMIC DNA]</scope>
    <source>
        <strain evidence="8 9">R7</strain>
    </source>
</reference>
<evidence type="ECO:0000256" key="5">
    <source>
        <dbReference type="ARBA" id="ARBA00023002"/>
    </source>
</evidence>
<comment type="similarity">
    <text evidence="2">Belongs to the acyl-CoA dehydrogenase family.</text>
</comment>
<keyword evidence="3" id="KW-0285">Flavoprotein</keyword>
<evidence type="ECO:0000313" key="8">
    <source>
        <dbReference type="EMBL" id="AII08432.1"/>
    </source>
</evidence>
<evidence type="ECO:0000313" key="9">
    <source>
        <dbReference type="Proteomes" id="UP000028488"/>
    </source>
</evidence>
<dbReference type="Proteomes" id="UP000028488">
    <property type="component" value="Chromosome"/>
</dbReference>
<dbReference type="InterPro" id="IPR036250">
    <property type="entry name" value="AcylCo_DH-like_C"/>
</dbReference>
<comment type="cofactor">
    <cofactor evidence="1">
        <name>FAD</name>
        <dbReference type="ChEBI" id="CHEBI:57692"/>
    </cofactor>
</comment>
<dbReference type="RefSeq" id="WP_128641204.1">
    <property type="nucleotide sequence ID" value="NZ_CP008947.1"/>
</dbReference>
<feature type="domain" description="Acyl-CoA dehydrogenase/oxidase N-terminal" evidence="7">
    <location>
        <begin position="6"/>
        <end position="93"/>
    </location>
</feature>
<dbReference type="SUPFAM" id="SSF47203">
    <property type="entry name" value="Acyl-CoA dehydrogenase C-terminal domain-like"/>
    <property type="match status" value="1"/>
</dbReference>
<dbReference type="GO" id="GO:0003995">
    <property type="term" value="F:acyl-CoA dehydrogenase activity"/>
    <property type="evidence" value="ECO:0007669"/>
    <property type="project" value="TreeGrafter"/>
</dbReference>
<accession>A0A076ET58</accession>
<dbReference type="InterPro" id="IPR037069">
    <property type="entry name" value="AcylCoA_DH/ox_N_sf"/>
</dbReference>
<dbReference type="InterPro" id="IPR013786">
    <property type="entry name" value="AcylCoA_DH/ox_N"/>
</dbReference>
<evidence type="ECO:0000256" key="3">
    <source>
        <dbReference type="ARBA" id="ARBA00022630"/>
    </source>
</evidence>